<protein>
    <recommendedName>
        <fullName evidence="2">Putative zinc-finger domain-containing protein</fullName>
    </recommendedName>
</protein>
<dbReference type="eggNOG" id="KOG4839">
    <property type="taxonomic scope" value="Eukaryota"/>
</dbReference>
<feature type="compositionally biased region" description="Basic and acidic residues" evidence="1">
    <location>
        <begin position="149"/>
        <end position="165"/>
    </location>
</feature>
<dbReference type="OrthoDB" id="1922977at2759"/>
<name>C4R6F5_KOMPG</name>
<dbReference type="STRING" id="644223.C4R6F5"/>
<dbReference type="HOGENOM" id="CLU_566332_0_0_1"/>
<accession>C4R6F5</accession>
<organism evidence="3 4">
    <name type="scientific">Komagataella phaffii (strain GS115 / ATCC 20864)</name>
    <name type="common">Yeast</name>
    <name type="synonym">Pichia pastoris</name>
    <dbReference type="NCBI Taxonomy" id="644223"/>
    <lineage>
        <taxon>Eukaryota</taxon>
        <taxon>Fungi</taxon>
        <taxon>Dikarya</taxon>
        <taxon>Ascomycota</taxon>
        <taxon>Saccharomycotina</taxon>
        <taxon>Pichiomycetes</taxon>
        <taxon>Pichiales</taxon>
        <taxon>Pichiaceae</taxon>
        <taxon>Komagataella</taxon>
    </lineage>
</organism>
<proteinExistence type="predicted"/>
<feature type="region of interest" description="Disordered" evidence="1">
    <location>
        <begin position="149"/>
        <end position="171"/>
    </location>
</feature>
<gene>
    <name evidence="3" type="ordered locus">PAS_chr3_1251</name>
</gene>
<dbReference type="InterPro" id="IPR019607">
    <property type="entry name" value="Putative_zinc-finger_domain"/>
</dbReference>
<evidence type="ECO:0000256" key="1">
    <source>
        <dbReference type="SAM" id="MobiDB-lite"/>
    </source>
</evidence>
<dbReference type="EMBL" id="FN392321">
    <property type="protein sequence ID" value="CAY71141.1"/>
    <property type="molecule type" value="Genomic_DNA"/>
</dbReference>
<evidence type="ECO:0000313" key="3">
    <source>
        <dbReference type="EMBL" id="CAY71141.1"/>
    </source>
</evidence>
<dbReference type="InParanoid" id="C4R6F5"/>
<evidence type="ECO:0000313" key="4">
    <source>
        <dbReference type="Proteomes" id="UP000000314"/>
    </source>
</evidence>
<feature type="domain" description="Putative zinc-finger" evidence="2">
    <location>
        <begin position="394"/>
        <end position="414"/>
    </location>
</feature>
<dbReference type="GeneID" id="8200037"/>
<dbReference type="AlphaFoldDB" id="C4R6F5"/>
<keyword evidence="4" id="KW-1185">Reference proteome</keyword>
<evidence type="ECO:0000259" key="2">
    <source>
        <dbReference type="Pfam" id="PF10650"/>
    </source>
</evidence>
<dbReference type="Pfam" id="PF10650">
    <property type="entry name" value="zf-C3H1"/>
    <property type="match status" value="1"/>
</dbReference>
<dbReference type="RefSeq" id="XP_002493320.1">
    <property type="nucleotide sequence ID" value="XM_002493275.1"/>
</dbReference>
<dbReference type="Proteomes" id="UP000000314">
    <property type="component" value="Chromosome 3"/>
</dbReference>
<sequence>MPDETSSSKKFSSSVITAHNACESARDLSRLGYDFSDILQQSNINEEFLIETFKLANLPLTKSKASKKRILRQDISDTSKKFRSAPFGNDNWIKDLVIELSDDDFDPMWEENADWVAQKNTRKEEESRLKQELVEKEQKMEELRKYIESLENRKSPSSHSEEKPTSKLRTQNTFIQPEKEFQVSKIALLQDRILKTSKLLNKYQIETENDQIQIENLERELNLRMKSLNTKLKLLTHVTEIMAKQQRDLKELFKEQSYRNDCGGINRLIIDDMKAKPNPPPGYELNSQLLNSADHYQLQEFPLERAETEDSATAYEHSEHIVGDQLVSMGTREEEDTNCPIMTTRSTAKSLIGRFEPYNSPLICFKSYRFSPSFDDRQISSLTWNSKTNAMKEFCLYEVLNGICSDPDCLLQHFSQTSVNDLAKAVVGKSGEEKQAYIKSLTELLSSNKNEPFERMVNIIKGFRQKHLPSDTFLDWIHFETM</sequence>
<dbReference type="KEGG" id="ppa:PAS_chr3_1251"/>
<reference evidence="3 4" key="1">
    <citation type="journal article" date="2009" name="Nat. Biotechnol.">
        <title>Genome sequence of the recombinant protein production host Pichia pastoris.</title>
        <authorList>
            <person name="De Schutter K."/>
            <person name="Lin Y.C."/>
            <person name="Tiels P."/>
            <person name="Van Hecke A."/>
            <person name="Glinka S."/>
            <person name="Weber-Lehmann J."/>
            <person name="Rouze P."/>
            <person name="Van de Peer Y."/>
            <person name="Callewaert N."/>
        </authorList>
    </citation>
    <scope>NUCLEOTIDE SEQUENCE [LARGE SCALE GENOMIC DNA]</scope>
    <source>
        <strain evidence="4">GS115 / ATCC 20864</strain>
    </source>
</reference>